<evidence type="ECO:0000256" key="4">
    <source>
        <dbReference type="ARBA" id="ARBA00022927"/>
    </source>
</evidence>
<dbReference type="InterPro" id="IPR000225">
    <property type="entry name" value="Armadillo"/>
</dbReference>
<dbReference type="Pfam" id="PF16186">
    <property type="entry name" value="Arm_3"/>
    <property type="match status" value="1"/>
</dbReference>
<dbReference type="PROSITE" id="PS51214">
    <property type="entry name" value="IBB"/>
    <property type="match status" value="1"/>
</dbReference>
<evidence type="ECO:0000256" key="7">
    <source>
        <dbReference type="SAM" id="MobiDB-lite"/>
    </source>
</evidence>
<name>A0A1Q9EW14_SYMMI</name>
<dbReference type="SMART" id="SM00185">
    <property type="entry name" value="ARM"/>
    <property type="match status" value="9"/>
</dbReference>
<evidence type="ECO:0000256" key="5">
    <source>
        <dbReference type="PROSITE-ProRule" id="PRU00259"/>
    </source>
</evidence>
<dbReference type="Proteomes" id="UP000186817">
    <property type="component" value="Unassembled WGS sequence"/>
</dbReference>
<dbReference type="InterPro" id="IPR032413">
    <property type="entry name" value="Arm_3"/>
</dbReference>
<keyword evidence="4" id="KW-0653">Protein transport</keyword>
<keyword evidence="3" id="KW-0677">Repeat</keyword>
<dbReference type="GO" id="GO:0061608">
    <property type="term" value="F:nuclear import signal receptor activity"/>
    <property type="evidence" value="ECO:0007669"/>
    <property type="project" value="InterPro"/>
</dbReference>
<dbReference type="PROSITE" id="PS50176">
    <property type="entry name" value="ARM_REPEAT"/>
    <property type="match status" value="3"/>
</dbReference>
<organism evidence="9 10">
    <name type="scientific">Symbiodinium microadriaticum</name>
    <name type="common">Dinoflagellate</name>
    <name type="synonym">Zooxanthella microadriatica</name>
    <dbReference type="NCBI Taxonomy" id="2951"/>
    <lineage>
        <taxon>Eukaryota</taxon>
        <taxon>Sar</taxon>
        <taxon>Alveolata</taxon>
        <taxon>Dinophyceae</taxon>
        <taxon>Suessiales</taxon>
        <taxon>Symbiodiniaceae</taxon>
        <taxon>Symbiodinium</taxon>
    </lineage>
</organism>
<dbReference type="EMBL" id="LSRX01000056">
    <property type="protein sequence ID" value="OLQ11626.1"/>
    <property type="molecule type" value="Genomic_DNA"/>
</dbReference>
<feature type="repeat" description="ARM" evidence="5">
    <location>
        <begin position="655"/>
        <end position="697"/>
    </location>
</feature>
<sequence length="1439" mass="157403">MEGYAALWTANSWMSLARSCCIDLESREPQEQAIGHSFSGDARSALFAAGLFVLGAVRRPIQLHLGRLLLAVLKAALLLQDNVPMCLLVVAFTPKACASVESQLFLVIPATMSGFGERLSQRQKAFKKGVDADDARRKREDAAVQLRKQTRDEALMKKRMVNDIPAAGQTTDPMALAQMGERMATVPSNCAVEQIPALSQALLSDDPQAQFNATQQFRKLLSIEQNPPISEVINAGVVPRFVQFLKEINRPDLQFEAAWVLTNIASGNADQTRVVVEQGALPIFVQLLQGPLSFLQPPLEQERQALQNTALSWLDVATETEHSEIDFGHRSNLAAMALSNEEVWMLQRLSACLHEADMQLMQDLAELHRRHLQELRVLYDQKIQSLLDQGWTLQAKGLAAVASRHLRHRQQVQDQQRQQQQLLCVQRAKFREAQTRRAGPGPAATSAPQGSTLPAWQGGQGGQGGPALPVLRLCSGEVCCPPGCIGKTPPEDPILGRSPNDDVREQAVWALGNIAGDSPNFRDLVLQSGGLHPVMTVLRESEKTSMMRNATWTLSNLCRGKPPPPFEWVSPALGTLANLIYSCDCEVLTDACWALSYLSDGPNERITAVIQAGVCRRLVELLLHTSPLVQTPALRAVGNIVTGDDNQTQVILQSGALPSLLKLLSHAKKAIRKESCWTISNITAGNREQIQEVINNGLLPPVIHLLQTADFDIKKEAAWAISNATSGGSPQQVEYLVEMECIKPLVDLLVVSDAKIIGVALEALENILKVGKDKQQKLGMAENPFAAKIEQADGLPKIENLQEDPNEEVYQKAMKILEKYFPLEDEDAEIGEDVSNPQQFQFGAQVPTGGFSFGGTQERWRGQAVPAGTTPQWGVVNCFAPATPSAPSRRCRFEVPSVKRQPISLAMGAFAVPLKGLTKQRRLKGQLKLPRRGEGVMESKLELSSEFDAEDPELRVEAANQVGAMNVTSTLWPPQRQQADPTELSPVQQETTVGRFTGSAPAFGAWPFYEADYAQFPAELQPLCEKDKELEIYKVVDFVSSSALTRAFALASRWQKQNLGRSAGFDRLGAGVLSGFKHTNPILLRQLQGLNVLLSWREEQRGGASGALPDLSEEGLLEFLTEVGASDFTQKEFRAVAPVGREAHVTGLVGTTGSALAIWTKDSSLDIQICLGHDCLDQGPAAEERLLRLLAGRARACSLPLRCRSRFTEKGKLLVPCKALGFKLVPGEKHFAEDTSDQDALSNPDFTKAKIFEALPEAVPGLRTWLLLLCLEEQLGLVNEWCDEQGAATLEEVIESRAELADFLAERGDLTPGERRNATPYLYARKRSWSETADGRSFLRLSTGRSFSEKKKNGRGDFGFFQTLAMALSIGASKVGFAGGGFGGTAMRYALSVIHGAGDKGCFCKVLAVKPTFIQQLFCTSRGTRLAVLDRLPSLKSDD</sequence>
<dbReference type="Gene3D" id="1.25.10.10">
    <property type="entry name" value="Leucine-rich Repeat Variant"/>
    <property type="match status" value="2"/>
</dbReference>
<dbReference type="FunFam" id="1.25.10.10:FF:000009">
    <property type="entry name" value="Importin subunit alpha"/>
    <property type="match status" value="1"/>
</dbReference>
<dbReference type="InterPro" id="IPR036975">
    <property type="entry name" value="Importin-a_IBB_sf"/>
</dbReference>
<dbReference type="InterPro" id="IPR002652">
    <property type="entry name" value="Importin-a_IBB"/>
</dbReference>
<evidence type="ECO:0000256" key="1">
    <source>
        <dbReference type="ARBA" id="ARBA00010394"/>
    </source>
</evidence>
<proteinExistence type="inferred from homology"/>
<comment type="caution">
    <text evidence="9">The sequence shown here is derived from an EMBL/GenBank/DDBJ whole genome shotgun (WGS) entry which is preliminary data.</text>
</comment>
<dbReference type="Gene3D" id="1.20.5.690">
    <property type="entry name" value="Importin-alpha, importin-beta-binding domain"/>
    <property type="match status" value="1"/>
</dbReference>
<comment type="similarity">
    <text evidence="1">Belongs to the importin alpha family.</text>
</comment>
<evidence type="ECO:0000313" key="9">
    <source>
        <dbReference type="EMBL" id="OLQ11626.1"/>
    </source>
</evidence>
<dbReference type="PANTHER" id="PTHR23316">
    <property type="entry name" value="IMPORTIN ALPHA"/>
    <property type="match status" value="1"/>
</dbReference>
<dbReference type="OrthoDB" id="29145at2759"/>
<dbReference type="InterPro" id="IPR011989">
    <property type="entry name" value="ARM-like"/>
</dbReference>
<keyword evidence="2 6" id="KW-0813">Transport</keyword>
<feature type="repeat" description="ARM" evidence="5">
    <location>
        <begin position="697"/>
        <end position="725"/>
    </location>
</feature>
<dbReference type="InterPro" id="IPR016024">
    <property type="entry name" value="ARM-type_fold"/>
</dbReference>
<dbReference type="Pfam" id="PF01749">
    <property type="entry name" value="IBB"/>
    <property type="match status" value="1"/>
</dbReference>
<dbReference type="Pfam" id="PF00514">
    <property type="entry name" value="Arm"/>
    <property type="match status" value="6"/>
</dbReference>
<evidence type="ECO:0000259" key="8">
    <source>
        <dbReference type="PROSITE" id="PS51214"/>
    </source>
</evidence>
<evidence type="ECO:0000256" key="6">
    <source>
        <dbReference type="PROSITE-ProRule" id="PRU00561"/>
    </source>
</evidence>
<dbReference type="GO" id="GO:0006606">
    <property type="term" value="P:protein import into nucleus"/>
    <property type="evidence" value="ECO:0007669"/>
    <property type="project" value="InterPro"/>
</dbReference>
<accession>A0A1Q9EW14</accession>
<feature type="repeat" description="ARM" evidence="5">
    <location>
        <begin position="236"/>
        <end position="279"/>
    </location>
</feature>
<feature type="domain" description="IBB" evidence="8">
    <location>
        <begin position="102"/>
        <end position="168"/>
    </location>
</feature>
<keyword evidence="10" id="KW-1185">Reference proteome</keyword>
<evidence type="ECO:0000256" key="3">
    <source>
        <dbReference type="ARBA" id="ARBA00022737"/>
    </source>
</evidence>
<evidence type="ECO:0000313" key="10">
    <source>
        <dbReference type="Proteomes" id="UP000186817"/>
    </source>
</evidence>
<gene>
    <name evidence="9" type="ORF">AK812_SmicGene4498</name>
</gene>
<dbReference type="GO" id="GO:0005634">
    <property type="term" value="C:nucleus"/>
    <property type="evidence" value="ECO:0007669"/>
    <property type="project" value="UniProtKB-ARBA"/>
</dbReference>
<protein>
    <submittedName>
        <fullName evidence="9">Importin subunit alpha-1b</fullName>
    </submittedName>
</protein>
<reference evidence="9 10" key="1">
    <citation type="submission" date="2016-02" db="EMBL/GenBank/DDBJ databases">
        <title>Genome analysis of coral dinoflagellate symbionts highlights evolutionary adaptations to a symbiotic lifestyle.</title>
        <authorList>
            <person name="Aranda M."/>
            <person name="Li Y."/>
            <person name="Liew Y.J."/>
            <person name="Baumgarten S."/>
            <person name="Simakov O."/>
            <person name="Wilson M."/>
            <person name="Piel J."/>
            <person name="Ashoor H."/>
            <person name="Bougouffa S."/>
            <person name="Bajic V.B."/>
            <person name="Ryu T."/>
            <person name="Ravasi T."/>
            <person name="Bayer T."/>
            <person name="Micklem G."/>
            <person name="Kim H."/>
            <person name="Bhak J."/>
            <person name="Lajeunesse T.C."/>
            <person name="Voolstra C.R."/>
        </authorList>
    </citation>
    <scope>NUCLEOTIDE SEQUENCE [LARGE SCALE GENOMIC DNA]</scope>
    <source>
        <strain evidence="9 10">CCMP2467</strain>
    </source>
</reference>
<dbReference type="SUPFAM" id="SSF48371">
    <property type="entry name" value="ARM repeat"/>
    <property type="match status" value="1"/>
</dbReference>
<evidence type="ECO:0000256" key="2">
    <source>
        <dbReference type="ARBA" id="ARBA00022448"/>
    </source>
</evidence>
<feature type="region of interest" description="Disordered" evidence="7">
    <location>
        <begin position="434"/>
        <end position="463"/>
    </location>
</feature>